<evidence type="ECO:0000256" key="6">
    <source>
        <dbReference type="SAM" id="MobiDB-lite"/>
    </source>
</evidence>
<feature type="transmembrane region" description="Helical" evidence="7">
    <location>
        <begin position="199"/>
        <end position="217"/>
    </location>
</feature>
<name>A0AAV9NRI8_9EURO</name>
<dbReference type="GeneID" id="89968883"/>
<comment type="caution">
    <text evidence="8">The sequence shown here is derived from an EMBL/GenBank/DDBJ whole genome shotgun (WGS) entry which is preliminary data.</text>
</comment>
<dbReference type="PIRSF" id="PIRSF006060">
    <property type="entry name" value="AA_transporter"/>
    <property type="match status" value="1"/>
</dbReference>
<keyword evidence="9" id="KW-1185">Reference proteome</keyword>
<evidence type="ECO:0000313" key="8">
    <source>
        <dbReference type="EMBL" id="KAK5064827.1"/>
    </source>
</evidence>
<dbReference type="EMBL" id="JAVRRD010000001">
    <property type="protein sequence ID" value="KAK5064827.1"/>
    <property type="molecule type" value="Genomic_DNA"/>
</dbReference>
<dbReference type="AlphaFoldDB" id="A0AAV9NRI8"/>
<organism evidence="8 9">
    <name type="scientific">Exophiala bonariae</name>
    <dbReference type="NCBI Taxonomy" id="1690606"/>
    <lineage>
        <taxon>Eukaryota</taxon>
        <taxon>Fungi</taxon>
        <taxon>Dikarya</taxon>
        <taxon>Ascomycota</taxon>
        <taxon>Pezizomycotina</taxon>
        <taxon>Eurotiomycetes</taxon>
        <taxon>Chaetothyriomycetidae</taxon>
        <taxon>Chaetothyriales</taxon>
        <taxon>Herpotrichiellaceae</taxon>
        <taxon>Exophiala</taxon>
    </lineage>
</organism>
<evidence type="ECO:0000256" key="5">
    <source>
        <dbReference type="ARBA" id="ARBA00023136"/>
    </source>
</evidence>
<dbReference type="Proteomes" id="UP001358417">
    <property type="component" value="Unassembled WGS sequence"/>
</dbReference>
<dbReference type="InterPro" id="IPR002293">
    <property type="entry name" value="AA/rel_permease1"/>
</dbReference>
<evidence type="ECO:0000256" key="1">
    <source>
        <dbReference type="ARBA" id="ARBA00004141"/>
    </source>
</evidence>
<protein>
    <recommendedName>
        <fullName evidence="10">Amino acid permease/ SLC12A domain-containing protein</fullName>
    </recommendedName>
</protein>
<feature type="transmembrane region" description="Helical" evidence="7">
    <location>
        <begin position="267"/>
        <end position="287"/>
    </location>
</feature>
<feature type="transmembrane region" description="Helical" evidence="7">
    <location>
        <begin position="229"/>
        <end position="247"/>
    </location>
</feature>
<feature type="region of interest" description="Disordered" evidence="6">
    <location>
        <begin position="1"/>
        <end position="47"/>
    </location>
</feature>
<accession>A0AAV9NRI8</accession>
<comment type="subcellular location">
    <subcellularLocation>
        <location evidence="1">Membrane</location>
        <topology evidence="1">Multi-pass membrane protein</topology>
    </subcellularLocation>
</comment>
<dbReference type="RefSeq" id="XP_064712151.1">
    <property type="nucleotide sequence ID" value="XM_064844291.1"/>
</dbReference>
<feature type="transmembrane region" description="Helical" evidence="7">
    <location>
        <begin position="166"/>
        <end position="187"/>
    </location>
</feature>
<dbReference type="Gene3D" id="1.20.1740.10">
    <property type="entry name" value="Amino acid/polyamine transporter I"/>
    <property type="match status" value="1"/>
</dbReference>
<evidence type="ECO:0008006" key="10">
    <source>
        <dbReference type="Google" id="ProtNLM"/>
    </source>
</evidence>
<proteinExistence type="predicted"/>
<dbReference type="PANTHER" id="PTHR45649:SF4">
    <property type="entry name" value="TRANSPORTER, PUTATIVE (EUROFUNG)-RELATED"/>
    <property type="match status" value="1"/>
</dbReference>
<feature type="transmembrane region" description="Helical" evidence="7">
    <location>
        <begin position="406"/>
        <end position="427"/>
    </location>
</feature>
<keyword evidence="4 7" id="KW-1133">Transmembrane helix</keyword>
<keyword evidence="2" id="KW-0813">Transport</keyword>
<feature type="transmembrane region" description="Helical" evidence="7">
    <location>
        <begin position="477"/>
        <end position="500"/>
    </location>
</feature>
<dbReference type="Pfam" id="PF13520">
    <property type="entry name" value="AA_permease_2"/>
    <property type="match status" value="1"/>
</dbReference>
<evidence type="ECO:0000313" key="9">
    <source>
        <dbReference type="Proteomes" id="UP001358417"/>
    </source>
</evidence>
<evidence type="ECO:0000256" key="4">
    <source>
        <dbReference type="ARBA" id="ARBA00022989"/>
    </source>
</evidence>
<keyword evidence="5 7" id="KW-0472">Membrane</keyword>
<feature type="transmembrane region" description="Helical" evidence="7">
    <location>
        <begin position="108"/>
        <end position="128"/>
    </location>
</feature>
<feature type="transmembrane region" description="Helical" evidence="7">
    <location>
        <begin position="76"/>
        <end position="102"/>
    </location>
</feature>
<keyword evidence="3 7" id="KW-0812">Transmembrane</keyword>
<dbReference type="PANTHER" id="PTHR45649">
    <property type="entry name" value="AMINO-ACID PERMEASE BAT1"/>
    <property type="match status" value="1"/>
</dbReference>
<dbReference type="GO" id="GO:0022857">
    <property type="term" value="F:transmembrane transporter activity"/>
    <property type="evidence" value="ECO:0007669"/>
    <property type="project" value="InterPro"/>
</dbReference>
<feature type="transmembrane region" description="Helical" evidence="7">
    <location>
        <begin position="433"/>
        <end position="457"/>
    </location>
</feature>
<evidence type="ECO:0000256" key="3">
    <source>
        <dbReference type="ARBA" id="ARBA00022692"/>
    </source>
</evidence>
<gene>
    <name evidence="8" type="ORF">LTR84_000661</name>
</gene>
<reference evidence="8 9" key="1">
    <citation type="submission" date="2023-08" db="EMBL/GenBank/DDBJ databases">
        <title>Black Yeasts Isolated from many extreme environments.</title>
        <authorList>
            <person name="Coleine C."/>
            <person name="Stajich J.E."/>
            <person name="Selbmann L."/>
        </authorList>
    </citation>
    <scope>NUCLEOTIDE SEQUENCE [LARGE SCALE GENOMIC DNA]</scope>
    <source>
        <strain evidence="8 9">CCFEE 5792</strain>
    </source>
</reference>
<evidence type="ECO:0000256" key="2">
    <source>
        <dbReference type="ARBA" id="ARBA00022448"/>
    </source>
</evidence>
<feature type="transmembrane region" description="Helical" evidence="7">
    <location>
        <begin position="506"/>
        <end position="527"/>
    </location>
</feature>
<dbReference type="GO" id="GO:0016020">
    <property type="term" value="C:membrane"/>
    <property type="evidence" value="ECO:0007669"/>
    <property type="project" value="UniProtKB-SubCell"/>
</dbReference>
<evidence type="ECO:0000256" key="7">
    <source>
        <dbReference type="SAM" id="Phobius"/>
    </source>
</evidence>
<sequence length="552" mass="60121">MAFGRDTPSAVGHGASEKTYTYDTGDKANFRSNDEESPASNSPPDDYNVIQGDTAGDIQDMLRLGKKQEFKRNFNILSTLGFISIYMATWEFVLVSLAAGLINGGFGGLFWTFVGTVTCYSTVVLSLAEMESMAPTSGGQYHWVSEFAPPSCQKFLSYSAGWMSTLGWLASVASSVFVCSTLIQSLVEISDAEFVFPNWQYTLISIAFLVVTIVFNTWGAGVLPMIETVSLFGHILGFIVTIVPLWVMCPKNSATDVFTVFVDSGGWGNVGTACLVTQVSVLYCNLGSDSACHISEEVEDASLTVPRAMWWSFLMNVVMGIAALITMLFCIGSLDDAMNAEVPYIQLFINSGSNALAYVLTILLFLLIFSGNITALATTSREVFAFSRDRGFPFSHWLSKIEKKRLVPFNAVYATAFWSAVLCLINLGSTTAFNIIISLTLLALLSTYMLSIGCVCLKRLRGERLPKARWSLGRYGLPINFFAFCYCGFAIVFSCFPSTLPVDTSTANWAPAVWGGVLLLSAITYLLHGKRHFTAPVVFVAGMRVGGLQEAG</sequence>
<feature type="transmembrane region" description="Helical" evidence="7">
    <location>
        <begin position="308"/>
        <end position="335"/>
    </location>
</feature>
<feature type="compositionally biased region" description="Basic and acidic residues" evidence="6">
    <location>
        <begin position="24"/>
        <end position="34"/>
    </location>
</feature>
<feature type="transmembrane region" description="Helical" evidence="7">
    <location>
        <begin position="355"/>
        <end position="378"/>
    </location>
</feature>